<organism evidence="1">
    <name type="scientific">marine sediment metagenome</name>
    <dbReference type="NCBI Taxonomy" id="412755"/>
    <lineage>
        <taxon>unclassified sequences</taxon>
        <taxon>metagenomes</taxon>
        <taxon>ecological metagenomes</taxon>
    </lineage>
</organism>
<sequence length="235" mass="23422">MATKQIEASGSLVITNNGQNTKPIALGTGGDSQRSYEEVVTDQTVVNTAGGVAGGVFQDLPCVSGLSEVQFLYLKSDNAFVLRLYAVPASAISTTGAYPTTFGGGETLITTIDGVAVTATFLIGDQTVDQVVARINAAMALAGIATPRASAVAGQLRIDGVATAVGAGGIGQLTFAGTGSVQLGMDAATIVDAQGQDQTLAGLTIMEFPHSGQTAPTAAQVSGTATIDVVAAGRA</sequence>
<dbReference type="AlphaFoldDB" id="X0SZS0"/>
<proteinExistence type="predicted"/>
<comment type="caution">
    <text evidence="1">The sequence shown here is derived from an EMBL/GenBank/DDBJ whole genome shotgun (WGS) entry which is preliminary data.</text>
</comment>
<gene>
    <name evidence="1" type="ORF">S01H1_03961</name>
</gene>
<accession>X0SZS0</accession>
<dbReference type="EMBL" id="BARS01002119">
    <property type="protein sequence ID" value="GAF81427.1"/>
    <property type="molecule type" value="Genomic_DNA"/>
</dbReference>
<protein>
    <submittedName>
        <fullName evidence="1">Uncharacterized protein</fullName>
    </submittedName>
</protein>
<name>X0SZS0_9ZZZZ</name>
<evidence type="ECO:0000313" key="1">
    <source>
        <dbReference type="EMBL" id="GAF81427.1"/>
    </source>
</evidence>
<reference evidence="1" key="1">
    <citation type="journal article" date="2014" name="Front. Microbiol.">
        <title>High frequency of phylogenetically diverse reductive dehalogenase-homologous genes in deep subseafloor sedimentary metagenomes.</title>
        <authorList>
            <person name="Kawai M."/>
            <person name="Futagami T."/>
            <person name="Toyoda A."/>
            <person name="Takaki Y."/>
            <person name="Nishi S."/>
            <person name="Hori S."/>
            <person name="Arai W."/>
            <person name="Tsubouchi T."/>
            <person name="Morono Y."/>
            <person name="Uchiyama I."/>
            <person name="Ito T."/>
            <person name="Fujiyama A."/>
            <person name="Inagaki F."/>
            <person name="Takami H."/>
        </authorList>
    </citation>
    <scope>NUCLEOTIDE SEQUENCE</scope>
    <source>
        <strain evidence="1">Expedition CK06-06</strain>
    </source>
</reference>